<dbReference type="RefSeq" id="WP_040154803.1">
    <property type="nucleotide sequence ID" value="NZ_CP020335.1"/>
</dbReference>
<gene>
    <name evidence="1" type="ORF">B0X70_14845</name>
</gene>
<sequence>MKSFDCLVVGGVDHGKRYTFTTEDEYLRLTPEDYLRVGIPIHYWINETDGKYYMIATDGELNSSEISLAISETDPPLKSIY</sequence>
<proteinExistence type="predicted"/>
<dbReference type="Proteomes" id="UP000693715">
    <property type="component" value="Chromosome"/>
</dbReference>
<keyword evidence="2" id="KW-1185">Reference proteome</keyword>
<organism evidence="1 2">
    <name type="scientific">Photorhabdus akhurstii</name>
    <dbReference type="NCBI Taxonomy" id="171438"/>
    <lineage>
        <taxon>Bacteria</taxon>
        <taxon>Pseudomonadati</taxon>
        <taxon>Pseudomonadota</taxon>
        <taxon>Gammaproteobacteria</taxon>
        <taxon>Enterobacterales</taxon>
        <taxon>Morganellaceae</taxon>
        <taxon>Photorhabdus</taxon>
    </lineage>
</organism>
<dbReference type="EMBL" id="CP020335">
    <property type="protein sequence ID" value="QXF34283.1"/>
    <property type="molecule type" value="Genomic_DNA"/>
</dbReference>
<accession>A0ABX8LYR8</accession>
<reference evidence="1 2" key="1">
    <citation type="submission" date="2017-03" db="EMBL/GenBank/DDBJ databases">
        <title>Genome comparison of Photorhabdus luminescens strain 0813-124 phase variants.</title>
        <authorList>
            <person name="Chien C.-C."/>
            <person name="Chen W.-J."/>
            <person name="Shih M.-C."/>
            <person name="Hsieh F.-C."/>
        </authorList>
    </citation>
    <scope>NUCLEOTIDE SEQUENCE [LARGE SCALE GENOMIC DNA]</scope>
    <source>
        <strain evidence="1 2">0813-124 phase II</strain>
    </source>
</reference>
<name>A0ABX8LYR8_9GAMM</name>
<evidence type="ECO:0000313" key="1">
    <source>
        <dbReference type="EMBL" id="QXF34283.1"/>
    </source>
</evidence>
<protein>
    <submittedName>
        <fullName evidence="1">Uncharacterized protein</fullName>
    </submittedName>
</protein>
<evidence type="ECO:0000313" key="2">
    <source>
        <dbReference type="Proteomes" id="UP000693715"/>
    </source>
</evidence>